<accession>A0A6C0J593</accession>
<reference evidence="1" key="1">
    <citation type="journal article" date="2020" name="Nature">
        <title>Giant virus diversity and host interactions through global metagenomics.</title>
        <authorList>
            <person name="Schulz F."/>
            <person name="Roux S."/>
            <person name="Paez-Espino D."/>
            <person name="Jungbluth S."/>
            <person name="Walsh D.A."/>
            <person name="Denef V.J."/>
            <person name="McMahon K.D."/>
            <person name="Konstantinidis K.T."/>
            <person name="Eloe-Fadrosh E.A."/>
            <person name="Kyrpides N.C."/>
            <person name="Woyke T."/>
        </authorList>
    </citation>
    <scope>NUCLEOTIDE SEQUENCE</scope>
    <source>
        <strain evidence="1">GVMAG-M-3300025695-21</strain>
    </source>
</reference>
<proteinExistence type="predicted"/>
<dbReference type="EMBL" id="MN740297">
    <property type="protein sequence ID" value="QHT98803.1"/>
    <property type="molecule type" value="Genomic_DNA"/>
</dbReference>
<name>A0A6C0J593_9ZZZZ</name>
<sequence length="31" mass="3800">MVITKHTLLYSKKNKLKLLTFLNKFFIKFIK</sequence>
<organism evidence="1">
    <name type="scientific">viral metagenome</name>
    <dbReference type="NCBI Taxonomy" id="1070528"/>
    <lineage>
        <taxon>unclassified sequences</taxon>
        <taxon>metagenomes</taxon>
        <taxon>organismal metagenomes</taxon>
    </lineage>
</organism>
<protein>
    <submittedName>
        <fullName evidence="1">Uncharacterized protein</fullName>
    </submittedName>
</protein>
<evidence type="ECO:0000313" key="1">
    <source>
        <dbReference type="EMBL" id="QHT98803.1"/>
    </source>
</evidence>
<dbReference type="AlphaFoldDB" id="A0A6C0J593"/>